<organism evidence="3 4">
    <name type="scientific">Cloacibacterium rupense</name>
    <dbReference type="NCBI Taxonomy" id="517423"/>
    <lineage>
        <taxon>Bacteria</taxon>
        <taxon>Pseudomonadati</taxon>
        <taxon>Bacteroidota</taxon>
        <taxon>Flavobacteriia</taxon>
        <taxon>Flavobacteriales</taxon>
        <taxon>Weeksellaceae</taxon>
    </lineage>
</organism>
<accession>A0ABQ2NIS3</accession>
<keyword evidence="4" id="KW-1185">Reference proteome</keyword>
<dbReference type="RefSeq" id="WP_188617642.1">
    <property type="nucleotide sequence ID" value="NZ_BMLV01000003.1"/>
</dbReference>
<gene>
    <name evidence="3" type="ORF">GCM10010992_16590</name>
</gene>
<protein>
    <recommendedName>
        <fullName evidence="2">M23ase beta-sheet core domain-containing protein</fullName>
    </recommendedName>
</protein>
<dbReference type="EMBL" id="BMLV01000003">
    <property type="protein sequence ID" value="GGP04387.1"/>
    <property type="molecule type" value="Genomic_DNA"/>
</dbReference>
<dbReference type="CDD" id="cd12797">
    <property type="entry name" value="M23_peptidase"/>
    <property type="match status" value="1"/>
</dbReference>
<dbReference type="Proteomes" id="UP000620064">
    <property type="component" value="Unassembled WGS sequence"/>
</dbReference>
<keyword evidence="1" id="KW-0732">Signal</keyword>
<name>A0ABQ2NIS3_9FLAO</name>
<feature type="domain" description="M23ase beta-sheet core" evidence="2">
    <location>
        <begin position="193"/>
        <end position="288"/>
    </location>
</feature>
<evidence type="ECO:0000313" key="4">
    <source>
        <dbReference type="Proteomes" id="UP000620064"/>
    </source>
</evidence>
<evidence type="ECO:0000259" key="2">
    <source>
        <dbReference type="Pfam" id="PF01551"/>
    </source>
</evidence>
<dbReference type="InterPro" id="IPR016047">
    <property type="entry name" value="M23ase_b-sheet_dom"/>
</dbReference>
<dbReference type="Pfam" id="PF01551">
    <property type="entry name" value="Peptidase_M23"/>
    <property type="match status" value="1"/>
</dbReference>
<evidence type="ECO:0000313" key="3">
    <source>
        <dbReference type="EMBL" id="GGP04387.1"/>
    </source>
</evidence>
<dbReference type="SUPFAM" id="SSF51261">
    <property type="entry name" value="Duplicated hybrid motif"/>
    <property type="match status" value="1"/>
</dbReference>
<comment type="caution">
    <text evidence="3">The sequence shown here is derived from an EMBL/GenBank/DDBJ whole genome shotgun (WGS) entry which is preliminary data.</text>
</comment>
<dbReference type="PANTHER" id="PTHR21666:SF289">
    <property type="entry name" value="L-ALA--D-GLU ENDOPEPTIDASE"/>
    <property type="match status" value="1"/>
</dbReference>
<evidence type="ECO:0000256" key="1">
    <source>
        <dbReference type="ARBA" id="ARBA00022729"/>
    </source>
</evidence>
<dbReference type="InterPro" id="IPR050570">
    <property type="entry name" value="Cell_wall_metabolism_enzyme"/>
</dbReference>
<sequence length="294" mass="32372">MKQFFEKKKNTHFFIGALLFIILAQSFAIAKLYSSKDDKTYEVNLVKINTQKDSLDLFNLKNDLAQIDQTVRNLNGFFRAKNIPSLHLEALAKDSLSSYVYLSNQSSRYSDYLVELEKKLQQVPLGIPTNGRISSNFGKRTNPIPSKRILLASAKPIGFSSVEKDSAGNIINNTANSAKLEGTQTPAEKDQIQFHKGVDIAAPMGTDVYCAAQGKVIFAGQKSGYGNCVIIEHGNGLATLYGHLSKILVDANQQVKIGDVIAKVGNTGRSTGPHLHYEVRKNNTPINPKLFLNL</sequence>
<reference evidence="4" key="1">
    <citation type="journal article" date="2019" name="Int. J. Syst. Evol. Microbiol.">
        <title>The Global Catalogue of Microorganisms (GCM) 10K type strain sequencing project: providing services to taxonomists for standard genome sequencing and annotation.</title>
        <authorList>
            <consortium name="The Broad Institute Genomics Platform"/>
            <consortium name="The Broad Institute Genome Sequencing Center for Infectious Disease"/>
            <person name="Wu L."/>
            <person name="Ma J."/>
        </authorList>
    </citation>
    <scope>NUCLEOTIDE SEQUENCE [LARGE SCALE GENOMIC DNA]</scope>
    <source>
        <strain evidence="4">CGMCC 1.7656</strain>
    </source>
</reference>
<proteinExistence type="predicted"/>
<dbReference type="Gene3D" id="2.70.70.10">
    <property type="entry name" value="Glucose Permease (Domain IIA)"/>
    <property type="match status" value="1"/>
</dbReference>
<dbReference type="InterPro" id="IPR011055">
    <property type="entry name" value="Dup_hybrid_motif"/>
</dbReference>
<dbReference type="PANTHER" id="PTHR21666">
    <property type="entry name" value="PEPTIDASE-RELATED"/>
    <property type="match status" value="1"/>
</dbReference>